<proteinExistence type="predicted"/>
<keyword evidence="4" id="KW-1185">Reference proteome</keyword>
<dbReference type="Pfam" id="PF24681">
    <property type="entry name" value="Kelch_KLHDC2_KLHL20_DRC7"/>
    <property type="match status" value="1"/>
</dbReference>
<dbReference type="PANTHER" id="PTHR46093">
    <property type="entry name" value="ACYL-COA-BINDING DOMAIN-CONTAINING PROTEIN 5"/>
    <property type="match status" value="1"/>
</dbReference>
<dbReference type="Proteomes" id="UP001224775">
    <property type="component" value="Unassembled WGS sequence"/>
</dbReference>
<keyword evidence="1" id="KW-0880">Kelch repeat</keyword>
<dbReference type="AlphaFoldDB" id="A0AAD9D4A7"/>
<organism evidence="3 4">
    <name type="scientific">Skeletonema marinoi</name>
    <dbReference type="NCBI Taxonomy" id="267567"/>
    <lineage>
        <taxon>Eukaryota</taxon>
        <taxon>Sar</taxon>
        <taxon>Stramenopiles</taxon>
        <taxon>Ochrophyta</taxon>
        <taxon>Bacillariophyta</taxon>
        <taxon>Coscinodiscophyceae</taxon>
        <taxon>Thalassiosirophycidae</taxon>
        <taxon>Thalassiosirales</taxon>
        <taxon>Skeletonemataceae</taxon>
        <taxon>Skeletonema</taxon>
        <taxon>Skeletonema marinoi-dohrnii complex</taxon>
    </lineage>
</organism>
<comment type="caution">
    <text evidence="3">The sequence shown here is derived from an EMBL/GenBank/DDBJ whole genome shotgun (WGS) entry which is preliminary data.</text>
</comment>
<dbReference type="InterPro" id="IPR015915">
    <property type="entry name" value="Kelch-typ_b-propeller"/>
</dbReference>
<accession>A0AAD9D4A7</accession>
<dbReference type="Gene3D" id="2.120.10.80">
    <property type="entry name" value="Kelch-type beta propeller"/>
    <property type="match status" value="1"/>
</dbReference>
<reference evidence="3" key="1">
    <citation type="submission" date="2023-06" db="EMBL/GenBank/DDBJ databases">
        <title>Survivors Of The Sea: Transcriptome response of Skeletonema marinoi to long-term dormancy.</title>
        <authorList>
            <person name="Pinder M.I.M."/>
            <person name="Kourtchenko O."/>
            <person name="Robertson E.K."/>
            <person name="Larsson T."/>
            <person name="Maumus F."/>
            <person name="Osuna-Cruz C.M."/>
            <person name="Vancaester E."/>
            <person name="Stenow R."/>
            <person name="Vandepoele K."/>
            <person name="Ploug H."/>
            <person name="Bruchert V."/>
            <person name="Godhe A."/>
            <person name="Topel M."/>
        </authorList>
    </citation>
    <scope>NUCLEOTIDE SEQUENCE</scope>
    <source>
        <strain evidence="3">R05AC</strain>
    </source>
</reference>
<evidence type="ECO:0000313" key="4">
    <source>
        <dbReference type="Proteomes" id="UP001224775"/>
    </source>
</evidence>
<dbReference type="EMBL" id="JATAAI010000049">
    <property type="protein sequence ID" value="KAK1733436.1"/>
    <property type="molecule type" value="Genomic_DNA"/>
</dbReference>
<evidence type="ECO:0000313" key="3">
    <source>
        <dbReference type="EMBL" id="KAK1733436.1"/>
    </source>
</evidence>
<protein>
    <submittedName>
        <fullName evidence="3">Uncharacterized protein</fullName>
    </submittedName>
</protein>
<sequence>MSTVALSNGTILAAAFGGNGGGNSSYCSALGGMGGRLRGMNNEGFVNPELVLVDNAVEDAIESDINGSSLALQETIAPSMPQNQWIPVTITEEMTTFAEANTTNATWCEHSNHRPTGRRGHSMTVVNNHVYIFGGALLKCLCTVVNDKKQCSSKNIYSSELWHFDVSSSVFTLLEPSGEEELPRGREQHSATALPNGDIVIIGGLSSSSSSLDEAITEDLEPMNEVWKLSDPHRVTSHVISGGDSSITQLPMELNQSYLSSHTLTVDLGHDICVEDLQLSLSLDHGCPQGIEFISLTGPPAPSNQDSIQSRHYQTKLFVSTAENRERDYHSSQFDLLFSDASEEAVLSYSGCQTQVPTVLQVVSKKHSKAWPLMENGRWQFPPQRV</sequence>
<evidence type="ECO:0000256" key="2">
    <source>
        <dbReference type="ARBA" id="ARBA00022737"/>
    </source>
</evidence>
<gene>
    <name evidence="3" type="ORF">QTG54_015851</name>
</gene>
<dbReference type="PANTHER" id="PTHR46093:SF18">
    <property type="entry name" value="FIBRONECTIN TYPE-III DOMAIN-CONTAINING PROTEIN"/>
    <property type="match status" value="1"/>
</dbReference>
<dbReference type="SUPFAM" id="SSF117281">
    <property type="entry name" value="Kelch motif"/>
    <property type="match status" value="1"/>
</dbReference>
<name>A0AAD9D4A7_9STRA</name>
<keyword evidence="2" id="KW-0677">Repeat</keyword>
<evidence type="ECO:0000256" key="1">
    <source>
        <dbReference type="ARBA" id="ARBA00022441"/>
    </source>
</evidence>